<keyword evidence="1" id="KW-1133">Transmembrane helix</keyword>
<feature type="transmembrane region" description="Helical" evidence="1">
    <location>
        <begin position="38"/>
        <end position="57"/>
    </location>
</feature>
<gene>
    <name evidence="2" type="ORF">AUJ29_00040</name>
</gene>
<keyword evidence="1" id="KW-0812">Transmembrane</keyword>
<proteinExistence type="predicted"/>
<evidence type="ECO:0000313" key="2">
    <source>
        <dbReference type="EMBL" id="OIO18486.1"/>
    </source>
</evidence>
<accession>A0A1J4U7E0</accession>
<protein>
    <submittedName>
        <fullName evidence="2">Uncharacterized protein</fullName>
    </submittedName>
</protein>
<name>A0A1J4U7E0_9BACT</name>
<feature type="transmembrane region" description="Helical" evidence="1">
    <location>
        <begin position="6"/>
        <end position="26"/>
    </location>
</feature>
<organism evidence="2 3">
    <name type="scientific">Candidatus Kuenenbacteria bacterium CG1_02_38_13</name>
    <dbReference type="NCBI Taxonomy" id="1805235"/>
    <lineage>
        <taxon>Bacteria</taxon>
        <taxon>Candidatus Kueneniibacteriota</taxon>
    </lineage>
</organism>
<dbReference type="EMBL" id="MNVB01000001">
    <property type="protein sequence ID" value="OIO18486.1"/>
    <property type="molecule type" value="Genomic_DNA"/>
</dbReference>
<dbReference type="Proteomes" id="UP000182465">
    <property type="component" value="Unassembled WGS sequence"/>
</dbReference>
<reference evidence="2" key="1">
    <citation type="journal article" date="2016" name="Environ. Microbiol.">
        <title>Genomic resolution of a cold subsurface aquifer community provides metabolic insights for novel microbes adapted to high CO concentrations.</title>
        <authorList>
            <person name="Probst A.J."/>
            <person name="Castelle C.J."/>
            <person name="Singh A."/>
            <person name="Brown C.T."/>
            <person name="Anantharaman K."/>
            <person name="Sharon I."/>
            <person name="Hug L.A."/>
            <person name="Burstein D."/>
            <person name="Emerson J.B."/>
            <person name="Thomas B.C."/>
            <person name="Banfield J.F."/>
        </authorList>
    </citation>
    <scope>NUCLEOTIDE SEQUENCE [LARGE SCALE GENOMIC DNA]</scope>
    <source>
        <strain evidence="2">CG1_02_38_13</strain>
    </source>
</reference>
<keyword evidence="1" id="KW-0472">Membrane</keyword>
<feature type="transmembrane region" description="Helical" evidence="1">
    <location>
        <begin position="63"/>
        <end position="90"/>
    </location>
</feature>
<evidence type="ECO:0000256" key="1">
    <source>
        <dbReference type="SAM" id="Phobius"/>
    </source>
</evidence>
<evidence type="ECO:0000313" key="3">
    <source>
        <dbReference type="Proteomes" id="UP000182465"/>
    </source>
</evidence>
<comment type="caution">
    <text evidence="2">The sequence shown here is derived from an EMBL/GenBank/DDBJ whole genome shotgun (WGS) entry which is preliminary data.</text>
</comment>
<dbReference type="AlphaFoldDB" id="A0A1J4U7E0"/>
<sequence>MEEIMFGFFKMTAKGIFISLLVVILGETNLLKLGINFPILRDLCFVSSIFFGSYMLSKPIDNMPVWLIAALAGMVIASLIMLAVTSFYSLSI</sequence>